<organism evidence="1 2">
    <name type="scientific">Populus alba x Populus x berolinensis</name>
    <dbReference type="NCBI Taxonomy" id="444605"/>
    <lineage>
        <taxon>Eukaryota</taxon>
        <taxon>Viridiplantae</taxon>
        <taxon>Streptophyta</taxon>
        <taxon>Embryophyta</taxon>
        <taxon>Tracheophyta</taxon>
        <taxon>Spermatophyta</taxon>
        <taxon>Magnoliopsida</taxon>
        <taxon>eudicotyledons</taxon>
        <taxon>Gunneridae</taxon>
        <taxon>Pentapetalae</taxon>
        <taxon>rosids</taxon>
        <taxon>fabids</taxon>
        <taxon>Malpighiales</taxon>
        <taxon>Salicaceae</taxon>
        <taxon>Saliceae</taxon>
        <taxon>Populus</taxon>
    </lineage>
</organism>
<sequence length="114" mass="12061">MKIASAAFFCLRRHLLAPTLKNIGILAALPCKASKIKEVATMIHTPASIPTSDLQVMLRGYCHCARVVGVVVVRGAAKEGCWTGCPAKLSDGGETTVKQPGRVEMGRVVSSDVL</sequence>
<keyword evidence="2" id="KW-1185">Reference proteome</keyword>
<evidence type="ECO:0000313" key="1">
    <source>
        <dbReference type="EMBL" id="KAJ6973958.1"/>
    </source>
</evidence>
<name>A0AAD6Q1P5_9ROSI</name>
<accession>A0AAD6Q1P5</accession>
<comment type="caution">
    <text evidence="1">The sequence shown here is derived from an EMBL/GenBank/DDBJ whole genome shotgun (WGS) entry which is preliminary data.</text>
</comment>
<dbReference type="Proteomes" id="UP001164929">
    <property type="component" value="Chromosome 13"/>
</dbReference>
<reference evidence="1" key="1">
    <citation type="journal article" date="2023" name="Mol. Ecol. Resour.">
        <title>Chromosome-level genome assembly of a triploid poplar Populus alba 'Berolinensis'.</title>
        <authorList>
            <person name="Chen S."/>
            <person name="Yu Y."/>
            <person name="Wang X."/>
            <person name="Wang S."/>
            <person name="Zhang T."/>
            <person name="Zhou Y."/>
            <person name="He R."/>
            <person name="Meng N."/>
            <person name="Wang Y."/>
            <person name="Liu W."/>
            <person name="Liu Z."/>
            <person name="Liu J."/>
            <person name="Guo Q."/>
            <person name="Huang H."/>
            <person name="Sederoff R.R."/>
            <person name="Wang G."/>
            <person name="Qu G."/>
            <person name="Chen S."/>
        </authorList>
    </citation>
    <scope>NUCLEOTIDE SEQUENCE</scope>
    <source>
        <strain evidence="1">SC-2020</strain>
    </source>
</reference>
<dbReference type="EMBL" id="JAQIZT010000013">
    <property type="protein sequence ID" value="KAJ6973958.1"/>
    <property type="molecule type" value="Genomic_DNA"/>
</dbReference>
<proteinExistence type="predicted"/>
<gene>
    <name evidence="1" type="ORF">NC653_030105</name>
</gene>
<evidence type="ECO:0000313" key="2">
    <source>
        <dbReference type="Proteomes" id="UP001164929"/>
    </source>
</evidence>
<protein>
    <submittedName>
        <fullName evidence="1">Uncharacterized protein</fullName>
    </submittedName>
</protein>
<dbReference type="AlphaFoldDB" id="A0AAD6Q1P5"/>